<comment type="caution">
    <text evidence="2">The sequence shown here is derived from an EMBL/GenBank/DDBJ whole genome shotgun (WGS) entry which is preliminary data.</text>
</comment>
<reference evidence="2" key="1">
    <citation type="submission" date="2023-08" db="EMBL/GenBank/DDBJ databases">
        <title>Reference Genome Resource for the Citrus Pathogen Phytophthora citrophthora.</title>
        <authorList>
            <person name="Moller H."/>
            <person name="Coetzee B."/>
            <person name="Rose L.J."/>
            <person name="Van Niekerk J.M."/>
        </authorList>
    </citation>
    <scope>NUCLEOTIDE SEQUENCE</scope>
    <source>
        <strain evidence="2">STE-U-9442</strain>
    </source>
</reference>
<dbReference type="Proteomes" id="UP001259832">
    <property type="component" value="Unassembled WGS sequence"/>
</dbReference>
<dbReference type="SUPFAM" id="SSF57850">
    <property type="entry name" value="RING/U-box"/>
    <property type="match status" value="1"/>
</dbReference>
<gene>
    <name evidence="2" type="ORF">P3T76_007007</name>
</gene>
<name>A0AAD9GPK0_9STRA</name>
<feature type="compositionally biased region" description="Low complexity" evidence="1">
    <location>
        <begin position="11"/>
        <end position="24"/>
    </location>
</feature>
<evidence type="ECO:0000256" key="1">
    <source>
        <dbReference type="SAM" id="MobiDB-lite"/>
    </source>
</evidence>
<proteinExistence type="predicted"/>
<accession>A0AAD9GPK0</accession>
<dbReference type="EMBL" id="JASMQC010000011">
    <property type="protein sequence ID" value="KAK1941943.1"/>
    <property type="molecule type" value="Genomic_DNA"/>
</dbReference>
<organism evidence="2 3">
    <name type="scientific">Phytophthora citrophthora</name>
    <dbReference type="NCBI Taxonomy" id="4793"/>
    <lineage>
        <taxon>Eukaryota</taxon>
        <taxon>Sar</taxon>
        <taxon>Stramenopiles</taxon>
        <taxon>Oomycota</taxon>
        <taxon>Peronosporomycetes</taxon>
        <taxon>Peronosporales</taxon>
        <taxon>Peronosporaceae</taxon>
        <taxon>Phytophthora</taxon>
    </lineage>
</organism>
<feature type="region of interest" description="Disordered" evidence="1">
    <location>
        <begin position="1"/>
        <end position="24"/>
    </location>
</feature>
<evidence type="ECO:0000313" key="2">
    <source>
        <dbReference type="EMBL" id="KAK1941943.1"/>
    </source>
</evidence>
<dbReference type="Gene3D" id="1.20.120.1750">
    <property type="match status" value="1"/>
</dbReference>
<dbReference type="AlphaFoldDB" id="A0AAD9GPK0"/>
<protein>
    <submittedName>
        <fullName evidence="2">Uncharacterized protein</fullName>
    </submittedName>
</protein>
<evidence type="ECO:0000313" key="3">
    <source>
        <dbReference type="Proteomes" id="UP001259832"/>
    </source>
</evidence>
<keyword evidence="3" id="KW-1185">Reference proteome</keyword>
<sequence length="146" mass="16468">MMNPAKKCSWEDSPSWPSTSSTSKSKILNLCCPKCKATFLDFSGCTCVKCGNPTCDQYFCANCLQYSSSSSDATHGHVRSCSKNPGNDYFVSEQALNEVHRVMRTENLIAYFTNETQSEKIRFHVHTRIAKDLLDLRIELPKSRIV</sequence>